<feature type="non-terminal residue" evidence="1">
    <location>
        <position position="132"/>
    </location>
</feature>
<name>A0AAE0P8U2_9PEZI</name>
<accession>A0AAE0P8U2</accession>
<evidence type="ECO:0000313" key="1">
    <source>
        <dbReference type="EMBL" id="KAK3395175.1"/>
    </source>
</evidence>
<gene>
    <name evidence="1" type="ORF">B0H63DRAFT_385428</name>
</gene>
<reference evidence="1" key="1">
    <citation type="journal article" date="2023" name="Mol. Phylogenet. Evol.">
        <title>Genome-scale phylogeny and comparative genomics of the fungal order Sordariales.</title>
        <authorList>
            <person name="Hensen N."/>
            <person name="Bonometti L."/>
            <person name="Westerberg I."/>
            <person name="Brannstrom I.O."/>
            <person name="Guillou S."/>
            <person name="Cros-Aarteil S."/>
            <person name="Calhoun S."/>
            <person name="Haridas S."/>
            <person name="Kuo A."/>
            <person name="Mondo S."/>
            <person name="Pangilinan J."/>
            <person name="Riley R."/>
            <person name="LaButti K."/>
            <person name="Andreopoulos B."/>
            <person name="Lipzen A."/>
            <person name="Chen C."/>
            <person name="Yan M."/>
            <person name="Daum C."/>
            <person name="Ng V."/>
            <person name="Clum A."/>
            <person name="Steindorff A."/>
            <person name="Ohm R.A."/>
            <person name="Martin F."/>
            <person name="Silar P."/>
            <person name="Natvig D.O."/>
            <person name="Lalanne C."/>
            <person name="Gautier V."/>
            <person name="Ament-Velasquez S.L."/>
            <person name="Kruys A."/>
            <person name="Hutchinson M.I."/>
            <person name="Powell A.J."/>
            <person name="Barry K."/>
            <person name="Miller A.N."/>
            <person name="Grigoriev I.V."/>
            <person name="Debuchy R."/>
            <person name="Gladieux P."/>
            <person name="Hiltunen Thoren M."/>
            <person name="Johannesson H."/>
        </authorList>
    </citation>
    <scope>NUCLEOTIDE SEQUENCE</scope>
    <source>
        <strain evidence="1">CBS 232.78</strain>
    </source>
</reference>
<dbReference type="AlphaFoldDB" id="A0AAE0P8U2"/>
<protein>
    <submittedName>
        <fullName evidence="1">Uncharacterized protein</fullName>
    </submittedName>
</protein>
<keyword evidence="2" id="KW-1185">Reference proteome</keyword>
<reference evidence="1" key="2">
    <citation type="submission" date="2023-06" db="EMBL/GenBank/DDBJ databases">
        <authorList>
            <consortium name="Lawrence Berkeley National Laboratory"/>
            <person name="Haridas S."/>
            <person name="Hensen N."/>
            <person name="Bonometti L."/>
            <person name="Westerberg I."/>
            <person name="Brannstrom I.O."/>
            <person name="Guillou S."/>
            <person name="Cros-Aarteil S."/>
            <person name="Calhoun S."/>
            <person name="Kuo A."/>
            <person name="Mondo S."/>
            <person name="Pangilinan J."/>
            <person name="Riley R."/>
            <person name="LaButti K."/>
            <person name="Andreopoulos B."/>
            <person name="Lipzen A."/>
            <person name="Chen C."/>
            <person name="Yanf M."/>
            <person name="Daum C."/>
            <person name="Ng V."/>
            <person name="Clum A."/>
            <person name="Steindorff A."/>
            <person name="Ohm R."/>
            <person name="Martin F."/>
            <person name="Silar P."/>
            <person name="Natvig D."/>
            <person name="Lalanne C."/>
            <person name="Gautier V."/>
            <person name="Ament-velasquez S.L."/>
            <person name="Kruys A."/>
            <person name="Hutchinson M.I."/>
            <person name="Powell A.J."/>
            <person name="Barry K."/>
            <person name="Miller A.N."/>
            <person name="Grigoriev I.V."/>
            <person name="Debuchy R."/>
            <person name="Gladieux P."/>
            <person name="Thoren M.H."/>
            <person name="Johannesson H."/>
        </authorList>
    </citation>
    <scope>NUCLEOTIDE SEQUENCE</scope>
    <source>
        <strain evidence="1">CBS 232.78</strain>
    </source>
</reference>
<evidence type="ECO:0000313" key="2">
    <source>
        <dbReference type="Proteomes" id="UP001285441"/>
    </source>
</evidence>
<proteinExistence type="predicted"/>
<comment type="caution">
    <text evidence="1">The sequence shown here is derived from an EMBL/GenBank/DDBJ whole genome shotgun (WGS) entry which is preliminary data.</text>
</comment>
<organism evidence="1 2">
    <name type="scientific">Podospora didyma</name>
    <dbReference type="NCBI Taxonomy" id="330526"/>
    <lineage>
        <taxon>Eukaryota</taxon>
        <taxon>Fungi</taxon>
        <taxon>Dikarya</taxon>
        <taxon>Ascomycota</taxon>
        <taxon>Pezizomycotina</taxon>
        <taxon>Sordariomycetes</taxon>
        <taxon>Sordariomycetidae</taxon>
        <taxon>Sordariales</taxon>
        <taxon>Podosporaceae</taxon>
        <taxon>Podospora</taxon>
    </lineage>
</organism>
<dbReference type="Proteomes" id="UP001285441">
    <property type="component" value="Unassembled WGS sequence"/>
</dbReference>
<sequence length="132" mass="14796">MQFVRSLFLWVVPQKNVACPSVGEFYCSMRLGGCWEAVGPAGDMFKSLSRDIQELLADWEAPEDGIVGWSIYMIGPTQRSARPTLLIYGQSTVSRKSVRNLIEASKILQHYPRVGLDDCCHAPDRSHVLPLE</sequence>
<dbReference type="EMBL" id="JAULSW010000001">
    <property type="protein sequence ID" value="KAK3395175.1"/>
    <property type="molecule type" value="Genomic_DNA"/>
</dbReference>